<protein>
    <submittedName>
        <fullName evidence="2">Uncharacterized protein</fullName>
    </submittedName>
</protein>
<accession>A0ABR2VC83</accession>
<proteinExistence type="predicted"/>
<dbReference type="Proteomes" id="UP001408356">
    <property type="component" value="Unassembled WGS sequence"/>
</dbReference>
<organism evidence="2 3">
    <name type="scientific">Seiridium unicorne</name>
    <dbReference type="NCBI Taxonomy" id="138068"/>
    <lineage>
        <taxon>Eukaryota</taxon>
        <taxon>Fungi</taxon>
        <taxon>Dikarya</taxon>
        <taxon>Ascomycota</taxon>
        <taxon>Pezizomycotina</taxon>
        <taxon>Sordariomycetes</taxon>
        <taxon>Xylariomycetidae</taxon>
        <taxon>Amphisphaeriales</taxon>
        <taxon>Sporocadaceae</taxon>
        <taxon>Seiridium</taxon>
    </lineage>
</organism>
<evidence type="ECO:0000313" key="2">
    <source>
        <dbReference type="EMBL" id="KAK9424535.1"/>
    </source>
</evidence>
<gene>
    <name evidence="2" type="ORF">SUNI508_03411</name>
</gene>
<evidence type="ECO:0000256" key="1">
    <source>
        <dbReference type="SAM" id="MobiDB-lite"/>
    </source>
</evidence>
<comment type="caution">
    <text evidence="2">The sequence shown here is derived from an EMBL/GenBank/DDBJ whole genome shotgun (WGS) entry which is preliminary data.</text>
</comment>
<feature type="region of interest" description="Disordered" evidence="1">
    <location>
        <begin position="280"/>
        <end position="303"/>
    </location>
</feature>
<sequence length="669" mass="74913">MLSATVPHPTVLDLSRLSSAALPLANLGSAQDPVEIQLIGAWRQMPNPGQPPTGNVTWRSSRELTGSTVSPTKSVPALLTGSLPLPFVLSRLPYPRTPPCLFYRRLLVIVRLSIVTVVLERSALDFLNPLVFELYHLGKVVLVPILRVETRCDHPLTLLIPARHSHSHFHSECELKRQPLRLPNRILTIDIYSTLKKHAHAMGAPLKDDLKMPTATMTARTVKGETNKHSKQPPRRQHTVPERGSLWDIMHDHQGTSLYVLPICWTDLHTRLLGCRFIHRPPQTTPTPTVSSSPKRSPRASSAVVGIGRDLDTLMGKDMPRNVMAKTRALRSIISTLFPTHLCKPKSNAELSLRFGSRVYHKATRAQVIWKHHDASMSFDSATTWTSSRSTSQLMASMSVNIAGDTPVLAYVSRSNLNHIRHNCFRILQGPNRSPNTPVHRLQTLRSKNLIPSNLDEDPHFVATIIALAQQQLYPDGFRASTITPRDITVRLFTTSEEDEAFIIYTATVPAAFLMMFHEPHKAPKGDAELKIDYTHVPVWPVLGLKERLGQVLGHELVGAFDPLKLETFADEEEEIMSVAQTTSPKRRRDVLSEVLNVSFSEDRESANGDELSMMGKRRCLEEGVENVEEESANRKGTPGRLTRWRKWAVAASSEDRENEEIDNLEIPA</sequence>
<keyword evidence="3" id="KW-1185">Reference proteome</keyword>
<dbReference type="EMBL" id="JARVKF010000035">
    <property type="protein sequence ID" value="KAK9424535.1"/>
    <property type="molecule type" value="Genomic_DNA"/>
</dbReference>
<reference evidence="2 3" key="1">
    <citation type="journal article" date="2024" name="J. Plant Pathol.">
        <title>Sequence and assembly of the genome of Seiridium unicorne, isolate CBS 538.82, causal agent of cypress canker disease.</title>
        <authorList>
            <person name="Scali E."/>
            <person name="Rocca G.D."/>
            <person name="Danti R."/>
            <person name="Garbelotto M."/>
            <person name="Barberini S."/>
            <person name="Baroncelli R."/>
            <person name="Emiliani G."/>
        </authorList>
    </citation>
    <scope>NUCLEOTIDE SEQUENCE [LARGE SCALE GENOMIC DNA]</scope>
    <source>
        <strain evidence="2 3">BM-138-508</strain>
    </source>
</reference>
<evidence type="ECO:0000313" key="3">
    <source>
        <dbReference type="Proteomes" id="UP001408356"/>
    </source>
</evidence>
<name>A0ABR2VC83_9PEZI</name>